<organism evidence="11 12">
    <name type="scientific">Ectothiorhodospira mobilis</name>
    <dbReference type="NCBI Taxonomy" id="195064"/>
    <lineage>
        <taxon>Bacteria</taxon>
        <taxon>Pseudomonadati</taxon>
        <taxon>Pseudomonadota</taxon>
        <taxon>Gammaproteobacteria</taxon>
        <taxon>Chromatiales</taxon>
        <taxon>Ectothiorhodospiraceae</taxon>
        <taxon>Ectothiorhodospira</taxon>
    </lineage>
</organism>
<dbReference type="GO" id="GO:0032267">
    <property type="term" value="F:tRNA(Ile)-lysidine synthase activity"/>
    <property type="evidence" value="ECO:0007669"/>
    <property type="project" value="UniProtKB-EC"/>
</dbReference>
<dbReference type="Pfam" id="PF09179">
    <property type="entry name" value="TilS"/>
    <property type="match status" value="1"/>
</dbReference>
<dbReference type="InterPro" id="IPR012795">
    <property type="entry name" value="tRNA_Ile_lys_synt_N"/>
</dbReference>
<dbReference type="PANTHER" id="PTHR43033:SF1">
    <property type="entry name" value="TRNA(ILE)-LYSIDINE SYNTHASE-RELATED"/>
    <property type="match status" value="1"/>
</dbReference>
<feature type="coiled-coil region" evidence="9">
    <location>
        <begin position="215"/>
        <end position="247"/>
    </location>
</feature>
<comment type="subcellular location">
    <subcellularLocation>
        <location evidence="1 8">Cytoplasm</location>
    </subcellularLocation>
</comment>
<dbReference type="InterPro" id="IPR012094">
    <property type="entry name" value="tRNA_Ile_lys_synt"/>
</dbReference>
<dbReference type="STRING" id="195064.SAMN05421721_10921"/>
<evidence type="ECO:0000256" key="6">
    <source>
        <dbReference type="ARBA" id="ARBA00022840"/>
    </source>
</evidence>
<keyword evidence="5 8" id="KW-0547">Nucleotide-binding</keyword>
<keyword evidence="4 8" id="KW-0819">tRNA processing</keyword>
<dbReference type="SMART" id="SM00977">
    <property type="entry name" value="TilS_C"/>
    <property type="match status" value="1"/>
</dbReference>
<dbReference type="HAMAP" id="MF_01161">
    <property type="entry name" value="tRNA_Ile_lys_synt"/>
    <property type="match status" value="1"/>
</dbReference>
<protein>
    <recommendedName>
        <fullName evidence="8">tRNA(Ile)-lysidine synthase</fullName>
        <ecNumber evidence="8">6.3.4.19</ecNumber>
    </recommendedName>
    <alternativeName>
        <fullName evidence="8">tRNA(Ile)-2-lysyl-cytidine synthase</fullName>
    </alternativeName>
    <alternativeName>
        <fullName evidence="8">tRNA(Ile)-lysidine synthetase</fullName>
    </alternativeName>
</protein>
<dbReference type="GO" id="GO:0005524">
    <property type="term" value="F:ATP binding"/>
    <property type="evidence" value="ECO:0007669"/>
    <property type="project" value="UniProtKB-UniRule"/>
</dbReference>
<comment type="domain">
    <text evidence="8">The N-terminal region contains the highly conserved SGGXDS motif, predicted to be a P-loop motif involved in ATP binding.</text>
</comment>
<evidence type="ECO:0000256" key="3">
    <source>
        <dbReference type="ARBA" id="ARBA00022598"/>
    </source>
</evidence>
<gene>
    <name evidence="8" type="primary">tilS</name>
    <name evidence="11" type="ORF">SAMN05421721_10921</name>
</gene>
<sequence>MNRVPASGEVPERLCQALGRLPPARRRLAALSGGLDSVVLLHALAGLECAPPLIAVHVHHGLSPRAEAWAAACEALCRRLGVTFHCLRVDAAPGRGESPEAAARHARYGALAAFMQPGDGLLTAHHRRDQAETLLLQLLRGSGPAGLAAMPLWQPLGPGWHGRPLLEVDRPQLEAYARAHGLDWVEDESNQDPALDRNRLRHEILPLLRARWPAVDATLARAAALQAEAQDLLAERAREDLETLRGEDPGTLSVAALARLRRPRQRNALRGWLEEKGLPLPGRARLESLLQQALGAAPDAAVRVAWPGAEVRRYRDALHAMAPLAAPPPGLCLPWDGRTPLAVPGTGVTLTRDGVMRCHGLDPAALPAPVTVGLRRGGERLRLGGRTRVLKKLLQARGIPPWERERIPLIHAGDRLAVVWGLWTAERP</sequence>
<dbReference type="SUPFAM" id="SSF82829">
    <property type="entry name" value="MesJ substrate recognition domain-like"/>
    <property type="match status" value="1"/>
</dbReference>
<feature type="domain" description="Lysidine-tRNA(Ile) synthetase C-terminal" evidence="10">
    <location>
        <begin position="370"/>
        <end position="427"/>
    </location>
</feature>
<keyword evidence="3 8" id="KW-0436">Ligase</keyword>
<dbReference type="Gene3D" id="3.40.50.620">
    <property type="entry name" value="HUPs"/>
    <property type="match status" value="1"/>
</dbReference>
<dbReference type="AlphaFoldDB" id="A0A1I4RQ84"/>
<evidence type="ECO:0000256" key="8">
    <source>
        <dbReference type="HAMAP-Rule" id="MF_01161"/>
    </source>
</evidence>
<evidence type="ECO:0000256" key="5">
    <source>
        <dbReference type="ARBA" id="ARBA00022741"/>
    </source>
</evidence>
<dbReference type="NCBIfam" id="TIGR02432">
    <property type="entry name" value="lysidine_TilS_N"/>
    <property type="match status" value="1"/>
</dbReference>
<dbReference type="InterPro" id="IPR011063">
    <property type="entry name" value="TilS/TtcA_N"/>
</dbReference>
<evidence type="ECO:0000256" key="1">
    <source>
        <dbReference type="ARBA" id="ARBA00004496"/>
    </source>
</evidence>
<evidence type="ECO:0000259" key="10">
    <source>
        <dbReference type="SMART" id="SM00977"/>
    </source>
</evidence>
<dbReference type="PANTHER" id="PTHR43033">
    <property type="entry name" value="TRNA(ILE)-LYSIDINE SYNTHASE-RELATED"/>
    <property type="match status" value="1"/>
</dbReference>
<dbReference type="InterPro" id="IPR014729">
    <property type="entry name" value="Rossmann-like_a/b/a_fold"/>
</dbReference>
<comment type="function">
    <text evidence="8">Ligates lysine onto the cytidine present at position 34 of the AUA codon-specific tRNA(Ile) that contains the anticodon CAU, in an ATP-dependent manner. Cytidine is converted to lysidine, thus changing the amino acid specificity of the tRNA from methionine to isoleucine.</text>
</comment>
<dbReference type="Pfam" id="PF11734">
    <property type="entry name" value="TilS_C"/>
    <property type="match status" value="1"/>
</dbReference>
<keyword evidence="6 8" id="KW-0067">ATP-binding</keyword>
<name>A0A1I4RQ84_ECTMO</name>
<evidence type="ECO:0000256" key="9">
    <source>
        <dbReference type="SAM" id="Coils"/>
    </source>
</evidence>
<feature type="binding site" evidence="8">
    <location>
        <begin position="32"/>
        <end position="37"/>
    </location>
    <ligand>
        <name>ATP</name>
        <dbReference type="ChEBI" id="CHEBI:30616"/>
    </ligand>
</feature>
<dbReference type="CDD" id="cd01992">
    <property type="entry name" value="TilS_N"/>
    <property type="match status" value="1"/>
</dbReference>
<dbReference type="GO" id="GO:0006400">
    <property type="term" value="P:tRNA modification"/>
    <property type="evidence" value="ECO:0007669"/>
    <property type="project" value="UniProtKB-UniRule"/>
</dbReference>
<evidence type="ECO:0000313" key="12">
    <source>
        <dbReference type="Proteomes" id="UP000199556"/>
    </source>
</evidence>
<keyword evidence="12" id="KW-1185">Reference proteome</keyword>
<dbReference type="EC" id="6.3.4.19" evidence="8"/>
<dbReference type="SUPFAM" id="SSF52402">
    <property type="entry name" value="Adenine nucleotide alpha hydrolases-like"/>
    <property type="match status" value="1"/>
</dbReference>
<evidence type="ECO:0000256" key="2">
    <source>
        <dbReference type="ARBA" id="ARBA00022490"/>
    </source>
</evidence>
<keyword evidence="2 8" id="KW-0963">Cytoplasm</keyword>
<comment type="similarity">
    <text evidence="8">Belongs to the tRNA(Ile)-lysidine synthase family.</text>
</comment>
<dbReference type="SUPFAM" id="SSF56037">
    <property type="entry name" value="PheT/TilS domain"/>
    <property type="match status" value="1"/>
</dbReference>
<accession>A0A1I4RQ84</accession>
<evidence type="ECO:0000256" key="7">
    <source>
        <dbReference type="ARBA" id="ARBA00048539"/>
    </source>
</evidence>
<dbReference type="NCBIfam" id="TIGR02433">
    <property type="entry name" value="lysidine_TilS_C"/>
    <property type="match status" value="1"/>
</dbReference>
<comment type="catalytic activity">
    <reaction evidence="7 8">
        <text>cytidine(34) in tRNA(Ile2) + L-lysine + ATP = lysidine(34) in tRNA(Ile2) + AMP + diphosphate + H(+)</text>
        <dbReference type="Rhea" id="RHEA:43744"/>
        <dbReference type="Rhea" id="RHEA-COMP:10625"/>
        <dbReference type="Rhea" id="RHEA-COMP:10670"/>
        <dbReference type="ChEBI" id="CHEBI:15378"/>
        <dbReference type="ChEBI" id="CHEBI:30616"/>
        <dbReference type="ChEBI" id="CHEBI:32551"/>
        <dbReference type="ChEBI" id="CHEBI:33019"/>
        <dbReference type="ChEBI" id="CHEBI:82748"/>
        <dbReference type="ChEBI" id="CHEBI:83665"/>
        <dbReference type="ChEBI" id="CHEBI:456215"/>
        <dbReference type="EC" id="6.3.4.19"/>
    </reaction>
</comment>
<dbReference type="EMBL" id="FOUO01000009">
    <property type="protein sequence ID" value="SFM54442.1"/>
    <property type="molecule type" value="Genomic_DNA"/>
</dbReference>
<dbReference type="InterPro" id="IPR012796">
    <property type="entry name" value="Lysidine-tRNA-synth_C"/>
</dbReference>
<dbReference type="Pfam" id="PF01171">
    <property type="entry name" value="ATP_bind_3"/>
    <property type="match status" value="1"/>
</dbReference>
<dbReference type="Gene3D" id="1.20.59.20">
    <property type="match status" value="1"/>
</dbReference>
<dbReference type="InterPro" id="IPR015262">
    <property type="entry name" value="tRNA_Ile_lys_synt_subst-bd"/>
</dbReference>
<reference evidence="11 12" key="1">
    <citation type="submission" date="2016-10" db="EMBL/GenBank/DDBJ databases">
        <authorList>
            <person name="de Groot N.N."/>
        </authorList>
    </citation>
    <scope>NUCLEOTIDE SEQUENCE [LARGE SCALE GENOMIC DNA]</scope>
    <source>
        <strain evidence="11 12">DSM 4180</strain>
    </source>
</reference>
<dbReference type="GO" id="GO:0005737">
    <property type="term" value="C:cytoplasm"/>
    <property type="evidence" value="ECO:0007669"/>
    <property type="project" value="UniProtKB-SubCell"/>
</dbReference>
<proteinExistence type="inferred from homology"/>
<evidence type="ECO:0000256" key="4">
    <source>
        <dbReference type="ARBA" id="ARBA00022694"/>
    </source>
</evidence>
<dbReference type="Proteomes" id="UP000199556">
    <property type="component" value="Unassembled WGS sequence"/>
</dbReference>
<keyword evidence="9" id="KW-0175">Coiled coil</keyword>
<evidence type="ECO:0000313" key="11">
    <source>
        <dbReference type="EMBL" id="SFM54442.1"/>
    </source>
</evidence>